<protein>
    <submittedName>
        <fullName evidence="1">Uncharacterized protein</fullName>
    </submittedName>
</protein>
<gene>
    <name evidence="1" type="ORF">ABID43_001187</name>
</gene>
<keyword evidence="2" id="KW-1185">Reference proteome</keyword>
<accession>A0ABV2L1F9</accession>
<name>A0ABV2L1F9_9HYPH</name>
<dbReference type="Proteomes" id="UP001549145">
    <property type="component" value="Unassembled WGS sequence"/>
</dbReference>
<proteinExistence type="predicted"/>
<reference evidence="1 2" key="1">
    <citation type="submission" date="2024-06" db="EMBL/GenBank/DDBJ databases">
        <title>Genomic Encyclopedia of Type Strains, Phase IV (KMG-IV): sequencing the most valuable type-strain genomes for metagenomic binning, comparative biology and taxonomic classification.</title>
        <authorList>
            <person name="Goeker M."/>
        </authorList>
    </citation>
    <scope>NUCLEOTIDE SEQUENCE [LARGE SCALE GENOMIC DNA]</scope>
    <source>
        <strain evidence="1 2">DSM 21331</strain>
    </source>
</reference>
<evidence type="ECO:0000313" key="1">
    <source>
        <dbReference type="EMBL" id="MET3691662.1"/>
    </source>
</evidence>
<comment type="caution">
    <text evidence="1">The sequence shown here is derived from an EMBL/GenBank/DDBJ whole genome shotgun (WGS) entry which is preliminary data.</text>
</comment>
<dbReference type="EMBL" id="JBEPMM010000002">
    <property type="protein sequence ID" value="MET3691662.1"/>
    <property type="molecule type" value="Genomic_DNA"/>
</dbReference>
<dbReference type="RefSeq" id="WP_238282314.1">
    <property type="nucleotide sequence ID" value="NZ_BPQL01000162.1"/>
</dbReference>
<evidence type="ECO:0000313" key="2">
    <source>
        <dbReference type="Proteomes" id="UP001549145"/>
    </source>
</evidence>
<sequence length="135" mass="15022">MRFVSIPTDACAEVWFLVDGFMRRACERGVGDISADSLRAECMSGEARLIAIQDGDSLCAAAVARFCIQADQTLACELVACGGGSLRAWRHVIPDFEDWARFHGAKTVRLCGRPGWERIFRGYRRRPLVSLVKDL</sequence>
<organism evidence="1 2">
    <name type="scientific">Methylobacterium goesingense</name>
    <dbReference type="NCBI Taxonomy" id="243690"/>
    <lineage>
        <taxon>Bacteria</taxon>
        <taxon>Pseudomonadati</taxon>
        <taxon>Pseudomonadota</taxon>
        <taxon>Alphaproteobacteria</taxon>
        <taxon>Hyphomicrobiales</taxon>
        <taxon>Methylobacteriaceae</taxon>
        <taxon>Methylobacterium</taxon>
    </lineage>
</organism>